<dbReference type="AlphaFoldDB" id="A0A4C1ZK81"/>
<evidence type="ECO:0000313" key="3">
    <source>
        <dbReference type="Proteomes" id="UP000299102"/>
    </source>
</evidence>
<sequence length="299" mass="33172">MNGLRRQPAPSRPHAAATSRRSAGAATARGPSRQPRALIQQFAFKAEISAAPDRARFIYQYCLTAPGHLSLRAHGPSGDKYDAPYAPAKRTRYTLSREKRQCVSSAYSYRVRLYFRAVASYVRRFSASNEETKLTHRRVFTLGPNERRVGIVIDSARRPRTLSEARPAAPSPTALRRARAANIPLQKSTDSARRPRTAVRSRLVPSRVYITDPAFLSSFVPSPTPKRRYNICHRRWRVSAYAGRSHTGRVRALGNPAASAHSRADRRRAACTSVLHAAYSEAGLARGGLAHRGSPVRHV</sequence>
<feature type="compositionally biased region" description="Low complexity" evidence="1">
    <location>
        <begin position="15"/>
        <end position="30"/>
    </location>
</feature>
<evidence type="ECO:0000313" key="2">
    <source>
        <dbReference type="EMBL" id="GBP86935.1"/>
    </source>
</evidence>
<comment type="caution">
    <text evidence="2">The sequence shown here is derived from an EMBL/GenBank/DDBJ whole genome shotgun (WGS) entry which is preliminary data.</text>
</comment>
<organism evidence="2 3">
    <name type="scientific">Eumeta variegata</name>
    <name type="common">Bagworm moth</name>
    <name type="synonym">Eumeta japonica</name>
    <dbReference type="NCBI Taxonomy" id="151549"/>
    <lineage>
        <taxon>Eukaryota</taxon>
        <taxon>Metazoa</taxon>
        <taxon>Ecdysozoa</taxon>
        <taxon>Arthropoda</taxon>
        <taxon>Hexapoda</taxon>
        <taxon>Insecta</taxon>
        <taxon>Pterygota</taxon>
        <taxon>Neoptera</taxon>
        <taxon>Endopterygota</taxon>
        <taxon>Lepidoptera</taxon>
        <taxon>Glossata</taxon>
        <taxon>Ditrysia</taxon>
        <taxon>Tineoidea</taxon>
        <taxon>Psychidae</taxon>
        <taxon>Oiketicinae</taxon>
        <taxon>Eumeta</taxon>
    </lineage>
</organism>
<protein>
    <submittedName>
        <fullName evidence="2">Uncharacterized protein</fullName>
    </submittedName>
</protein>
<name>A0A4C1ZK81_EUMVA</name>
<evidence type="ECO:0000256" key="1">
    <source>
        <dbReference type="SAM" id="MobiDB-lite"/>
    </source>
</evidence>
<dbReference type="EMBL" id="BGZK01001825">
    <property type="protein sequence ID" value="GBP86935.1"/>
    <property type="molecule type" value="Genomic_DNA"/>
</dbReference>
<keyword evidence="3" id="KW-1185">Reference proteome</keyword>
<proteinExistence type="predicted"/>
<gene>
    <name evidence="2" type="ORF">EVAR_60917_1</name>
</gene>
<reference evidence="2 3" key="1">
    <citation type="journal article" date="2019" name="Commun. Biol.">
        <title>The bagworm genome reveals a unique fibroin gene that provides high tensile strength.</title>
        <authorList>
            <person name="Kono N."/>
            <person name="Nakamura H."/>
            <person name="Ohtoshi R."/>
            <person name="Tomita M."/>
            <person name="Numata K."/>
            <person name="Arakawa K."/>
        </authorList>
    </citation>
    <scope>NUCLEOTIDE SEQUENCE [LARGE SCALE GENOMIC DNA]</scope>
</reference>
<accession>A0A4C1ZK81</accession>
<feature type="region of interest" description="Disordered" evidence="1">
    <location>
        <begin position="1"/>
        <end position="33"/>
    </location>
</feature>
<dbReference type="Proteomes" id="UP000299102">
    <property type="component" value="Unassembled WGS sequence"/>
</dbReference>